<keyword evidence="4" id="KW-0862">Zinc</keyword>
<dbReference type="Pfam" id="PF00397">
    <property type="entry name" value="WW"/>
    <property type="match status" value="1"/>
</dbReference>
<evidence type="ECO:0000256" key="3">
    <source>
        <dbReference type="ARBA" id="ARBA00022771"/>
    </source>
</evidence>
<dbReference type="GO" id="GO:0000398">
    <property type="term" value="P:mRNA splicing, via spliceosome"/>
    <property type="evidence" value="ECO:0007669"/>
    <property type="project" value="InterPro"/>
</dbReference>
<dbReference type="InterPro" id="IPR013085">
    <property type="entry name" value="U1-CZ_Znf_C2H2"/>
</dbReference>
<dbReference type="InterPro" id="IPR000690">
    <property type="entry name" value="Matrin/U1-C_Znf_C2H2"/>
</dbReference>
<dbReference type="InterPro" id="IPR036020">
    <property type="entry name" value="WW_dom_sf"/>
</dbReference>
<evidence type="ECO:0000313" key="12">
    <source>
        <dbReference type="EMBL" id="JAG19066.1"/>
    </source>
</evidence>
<evidence type="ECO:0000313" key="14">
    <source>
        <dbReference type="EMBL" id="JAQ14604.1"/>
    </source>
</evidence>
<evidence type="ECO:0000256" key="2">
    <source>
        <dbReference type="ARBA" id="ARBA00022723"/>
    </source>
</evidence>
<dbReference type="EMBL" id="GDHC01005047">
    <property type="protein sequence ID" value="JAQ13582.1"/>
    <property type="molecule type" value="Transcribed_RNA"/>
</dbReference>
<evidence type="ECO:0000313" key="10">
    <source>
        <dbReference type="EMBL" id="JAG05226.1"/>
    </source>
</evidence>
<keyword evidence="3" id="KW-0863">Zinc-finger</keyword>
<feature type="compositionally biased region" description="Polar residues" evidence="7">
    <location>
        <begin position="113"/>
        <end position="125"/>
    </location>
</feature>
<dbReference type="EMBL" id="GDHC01004025">
    <property type="protein sequence ID" value="JAQ14604.1"/>
    <property type="molecule type" value="Transcribed_RNA"/>
</dbReference>
<dbReference type="InterPro" id="IPR001202">
    <property type="entry name" value="WW_dom"/>
</dbReference>
<reference evidence="12" key="1">
    <citation type="journal article" date="2014" name="PLoS ONE">
        <title>Transcriptome-Based Identification of ABC Transporters in the Western Tarnished Plant Bug Lygus hesperus.</title>
        <authorList>
            <person name="Hull J.J."/>
            <person name="Chaney K."/>
            <person name="Geib S.M."/>
            <person name="Fabrick J.A."/>
            <person name="Brent C.S."/>
            <person name="Walsh D."/>
            <person name="Lavine L.C."/>
        </authorList>
    </citation>
    <scope>NUCLEOTIDE SEQUENCE</scope>
</reference>
<evidence type="ECO:0000259" key="8">
    <source>
        <dbReference type="PROSITE" id="PS50020"/>
    </source>
</evidence>
<dbReference type="SUPFAM" id="SSF51045">
    <property type="entry name" value="WW domain"/>
    <property type="match status" value="1"/>
</dbReference>
<dbReference type="InterPro" id="IPR003604">
    <property type="entry name" value="Matrin/U1-like-C_Znf_C2H2"/>
</dbReference>
<evidence type="ECO:0000259" key="9">
    <source>
        <dbReference type="PROSITE" id="PS50171"/>
    </source>
</evidence>
<evidence type="ECO:0000256" key="4">
    <source>
        <dbReference type="ARBA" id="ARBA00022833"/>
    </source>
</evidence>
<organism evidence="12">
    <name type="scientific">Lygus hesperus</name>
    <name type="common">Western plant bug</name>
    <dbReference type="NCBI Taxonomy" id="30085"/>
    <lineage>
        <taxon>Eukaryota</taxon>
        <taxon>Metazoa</taxon>
        <taxon>Ecdysozoa</taxon>
        <taxon>Arthropoda</taxon>
        <taxon>Hexapoda</taxon>
        <taxon>Insecta</taxon>
        <taxon>Pterygota</taxon>
        <taxon>Neoptera</taxon>
        <taxon>Paraneoptera</taxon>
        <taxon>Hemiptera</taxon>
        <taxon>Heteroptera</taxon>
        <taxon>Panheteroptera</taxon>
        <taxon>Cimicomorpha</taxon>
        <taxon>Miridae</taxon>
        <taxon>Mirini</taxon>
        <taxon>Lygus</taxon>
    </lineage>
</organism>
<dbReference type="PROSITE" id="PS50171">
    <property type="entry name" value="ZF_MATRIN"/>
    <property type="match status" value="1"/>
</dbReference>
<dbReference type="AlphaFoldDB" id="A0A0A9XHE0"/>
<feature type="domain" description="Matrin-type" evidence="9">
    <location>
        <begin position="11"/>
        <end position="42"/>
    </location>
</feature>
<evidence type="ECO:0000256" key="6">
    <source>
        <dbReference type="SAM" id="Coils"/>
    </source>
</evidence>
<feature type="region of interest" description="Disordered" evidence="7">
    <location>
        <begin position="106"/>
        <end position="138"/>
    </location>
</feature>
<reference evidence="13" key="3">
    <citation type="journal article" date="2016" name="Gigascience">
        <title>De novo construction of an expanded transcriptome assembly for the western tarnished plant bug, Lygus hesperus.</title>
        <authorList>
            <person name="Tassone E.E."/>
            <person name="Geib S.M."/>
            <person name="Hall B."/>
            <person name="Fabrick J.A."/>
            <person name="Brent C.S."/>
            <person name="Hull J.J."/>
        </authorList>
    </citation>
    <scope>NUCLEOTIDE SEQUENCE</scope>
</reference>
<dbReference type="SMART" id="SM00456">
    <property type="entry name" value="WW"/>
    <property type="match status" value="1"/>
</dbReference>
<dbReference type="EMBL" id="GBHO01038378">
    <property type="protein sequence ID" value="JAG05226.1"/>
    <property type="molecule type" value="Transcribed_RNA"/>
</dbReference>
<protein>
    <submittedName>
        <fullName evidence="12">WW domain-binding protein 4</fullName>
    </submittedName>
</protein>
<sequence>MTEYWKSQERKFCDFCQCWIADNKPSIQSHENGKRHKENVAKKISAMSKKSVQLHKESLEIDKDMKKMEEAAMKAYLNDMKSNPDFTSQQIIQSLEERGELHRLDEVEEKNKSSPPAVNAQNKSCSKPPKECRNVPAPSAKEKRTLWVQMKSDEGHTYYWNTETNESAWEIPEGSYKSMADYQSELEAAQTKADAMKEELRAFKARENMKKLKPNVVTEEDDDSAASAMGPAPKPDPYGGWTTVIREEPPMIDLQLPKTEEVPIYIPAVRESRVGMKEKKLESLDVDDVPTTFKKRKLGFKGNIRRRTGDDSD</sequence>
<dbReference type="Pfam" id="PF06220">
    <property type="entry name" value="zf-U1"/>
    <property type="match status" value="1"/>
</dbReference>
<reference evidence="12" key="2">
    <citation type="submission" date="2014-07" db="EMBL/GenBank/DDBJ databases">
        <authorList>
            <person name="Hull J."/>
        </authorList>
    </citation>
    <scope>NUCLEOTIDE SEQUENCE</scope>
</reference>
<dbReference type="Gene3D" id="2.20.70.10">
    <property type="match status" value="1"/>
</dbReference>
<dbReference type="InterPro" id="IPR036236">
    <property type="entry name" value="Znf_C2H2_sf"/>
</dbReference>
<dbReference type="GO" id="GO:0003723">
    <property type="term" value="F:RNA binding"/>
    <property type="evidence" value="ECO:0007669"/>
    <property type="project" value="TreeGrafter"/>
</dbReference>
<dbReference type="PANTHER" id="PTHR13173">
    <property type="entry name" value="WW DOMAIN BINDING PROTEIN 4"/>
    <property type="match status" value="1"/>
</dbReference>
<dbReference type="PANTHER" id="PTHR13173:SF10">
    <property type="entry name" value="WW DOMAIN-BINDING PROTEIN 4"/>
    <property type="match status" value="1"/>
</dbReference>
<feature type="region of interest" description="Disordered" evidence="7">
    <location>
        <begin position="212"/>
        <end position="243"/>
    </location>
</feature>
<feature type="coiled-coil region" evidence="6">
    <location>
        <begin position="179"/>
        <end position="206"/>
    </location>
</feature>
<dbReference type="EMBL" id="GBHO01024542">
    <property type="protein sequence ID" value="JAG19062.1"/>
    <property type="molecule type" value="Transcribed_RNA"/>
</dbReference>
<evidence type="ECO:0000313" key="13">
    <source>
        <dbReference type="EMBL" id="JAQ13582.1"/>
    </source>
</evidence>
<dbReference type="EMBL" id="GBHO01024538">
    <property type="protein sequence ID" value="JAG19066.1"/>
    <property type="molecule type" value="Transcribed_RNA"/>
</dbReference>
<keyword evidence="5" id="KW-0539">Nucleus</keyword>
<dbReference type="Gene3D" id="3.30.160.60">
    <property type="entry name" value="Classic Zinc Finger"/>
    <property type="match status" value="1"/>
</dbReference>
<evidence type="ECO:0000256" key="1">
    <source>
        <dbReference type="ARBA" id="ARBA00004123"/>
    </source>
</evidence>
<gene>
    <name evidence="12" type="primary">Wbp4_2</name>
    <name evidence="11" type="synonym">Wbp4_0</name>
    <name evidence="10" type="synonym">Wbp4_1</name>
    <name evidence="12" type="ORF">CM83_62831</name>
    <name evidence="10" type="ORF">CM83_62834</name>
    <name evidence="11" type="ORF">CM83_62841</name>
    <name evidence="14" type="ORF">g.57287</name>
    <name evidence="13" type="ORF">g.57288</name>
</gene>
<dbReference type="PROSITE" id="PS50020">
    <property type="entry name" value="WW_DOMAIN_2"/>
    <property type="match status" value="1"/>
</dbReference>
<dbReference type="SUPFAM" id="SSF57667">
    <property type="entry name" value="beta-beta-alpha zinc fingers"/>
    <property type="match status" value="1"/>
</dbReference>
<dbReference type="GO" id="GO:0071011">
    <property type="term" value="C:precatalytic spliceosome"/>
    <property type="evidence" value="ECO:0007669"/>
    <property type="project" value="TreeGrafter"/>
</dbReference>
<evidence type="ECO:0000256" key="7">
    <source>
        <dbReference type="SAM" id="MobiDB-lite"/>
    </source>
</evidence>
<evidence type="ECO:0000313" key="11">
    <source>
        <dbReference type="EMBL" id="JAG19062.1"/>
    </source>
</evidence>
<keyword evidence="2" id="KW-0479">Metal-binding</keyword>
<name>A0A0A9XHE0_LYGHE</name>
<dbReference type="GO" id="GO:0008270">
    <property type="term" value="F:zinc ion binding"/>
    <property type="evidence" value="ECO:0007669"/>
    <property type="project" value="UniProtKB-KW"/>
</dbReference>
<feature type="domain" description="WW" evidence="8">
    <location>
        <begin position="147"/>
        <end position="174"/>
    </location>
</feature>
<dbReference type="CDD" id="cd00201">
    <property type="entry name" value="WW"/>
    <property type="match status" value="1"/>
</dbReference>
<keyword evidence="6" id="KW-0175">Coiled coil</keyword>
<comment type="subcellular location">
    <subcellularLocation>
        <location evidence="1">Nucleus</location>
    </subcellularLocation>
</comment>
<proteinExistence type="predicted"/>
<dbReference type="InterPro" id="IPR040023">
    <property type="entry name" value="WBP4"/>
</dbReference>
<accession>A0A0A9XHE0</accession>
<dbReference type="SMART" id="SM00451">
    <property type="entry name" value="ZnF_U1"/>
    <property type="match status" value="1"/>
</dbReference>
<evidence type="ECO:0000256" key="5">
    <source>
        <dbReference type="ARBA" id="ARBA00023242"/>
    </source>
</evidence>